<dbReference type="InterPro" id="IPR043502">
    <property type="entry name" value="DNA/RNA_pol_sf"/>
</dbReference>
<dbReference type="Pfam" id="PF00078">
    <property type="entry name" value="RVT_1"/>
    <property type="match status" value="1"/>
</dbReference>
<gene>
    <name evidence="2" type="ORF">AAG570_013994</name>
</gene>
<dbReference type="Proteomes" id="UP001558652">
    <property type="component" value="Unassembled WGS sequence"/>
</dbReference>
<keyword evidence="3" id="KW-1185">Reference proteome</keyword>
<dbReference type="PANTHER" id="PTHR47027">
    <property type="entry name" value="REVERSE TRANSCRIPTASE DOMAIN-CONTAINING PROTEIN"/>
    <property type="match status" value="1"/>
</dbReference>
<sequence length="133" mass="15500">FLTTSGVKQGCLLSPLFFTLFINDLDDCLKYGIWVSKIVLKSLLYTDNTVLLANSPRALQHMIDDLANYCRQWTLKVNLNKSKIIVFRNEGRPSKLEKWWFDRSRIEVVNSYKCLGVALTPKLVFRQHFKQNT</sequence>
<name>A0ABD0YDS1_9HEMI</name>
<dbReference type="SUPFAM" id="SSF56672">
    <property type="entry name" value="DNA/RNA polymerases"/>
    <property type="match status" value="1"/>
</dbReference>
<feature type="domain" description="Reverse transcriptase" evidence="1">
    <location>
        <begin position="1"/>
        <end position="119"/>
    </location>
</feature>
<feature type="non-terminal residue" evidence="2">
    <location>
        <position position="1"/>
    </location>
</feature>
<accession>A0ABD0YDS1</accession>
<evidence type="ECO:0000259" key="1">
    <source>
        <dbReference type="PROSITE" id="PS50878"/>
    </source>
</evidence>
<protein>
    <recommendedName>
        <fullName evidence="1">Reverse transcriptase domain-containing protein</fullName>
    </recommendedName>
</protein>
<dbReference type="PROSITE" id="PS50878">
    <property type="entry name" value="RT_POL"/>
    <property type="match status" value="1"/>
</dbReference>
<evidence type="ECO:0000313" key="3">
    <source>
        <dbReference type="Proteomes" id="UP001558652"/>
    </source>
</evidence>
<dbReference type="InterPro" id="IPR000477">
    <property type="entry name" value="RT_dom"/>
</dbReference>
<dbReference type="GO" id="GO:0071897">
    <property type="term" value="P:DNA biosynthetic process"/>
    <property type="evidence" value="ECO:0007669"/>
    <property type="project" value="UniProtKB-ARBA"/>
</dbReference>
<organism evidence="2 3">
    <name type="scientific">Ranatra chinensis</name>
    <dbReference type="NCBI Taxonomy" id="642074"/>
    <lineage>
        <taxon>Eukaryota</taxon>
        <taxon>Metazoa</taxon>
        <taxon>Ecdysozoa</taxon>
        <taxon>Arthropoda</taxon>
        <taxon>Hexapoda</taxon>
        <taxon>Insecta</taxon>
        <taxon>Pterygota</taxon>
        <taxon>Neoptera</taxon>
        <taxon>Paraneoptera</taxon>
        <taxon>Hemiptera</taxon>
        <taxon>Heteroptera</taxon>
        <taxon>Panheteroptera</taxon>
        <taxon>Nepomorpha</taxon>
        <taxon>Nepidae</taxon>
        <taxon>Ranatrinae</taxon>
        <taxon>Ranatra</taxon>
    </lineage>
</organism>
<evidence type="ECO:0000313" key="2">
    <source>
        <dbReference type="EMBL" id="KAL1129468.1"/>
    </source>
</evidence>
<reference evidence="2 3" key="1">
    <citation type="submission" date="2024-07" db="EMBL/GenBank/DDBJ databases">
        <title>Chromosome-level genome assembly of the water stick insect Ranatra chinensis (Heteroptera: Nepidae).</title>
        <authorList>
            <person name="Liu X."/>
        </authorList>
    </citation>
    <scope>NUCLEOTIDE SEQUENCE [LARGE SCALE GENOMIC DNA]</scope>
    <source>
        <strain evidence="2">Cailab_2021Rc</strain>
        <tissue evidence="2">Muscle</tissue>
    </source>
</reference>
<proteinExistence type="predicted"/>
<dbReference type="AlphaFoldDB" id="A0ABD0YDS1"/>
<dbReference type="EMBL" id="JBFDAA010000009">
    <property type="protein sequence ID" value="KAL1129468.1"/>
    <property type="molecule type" value="Genomic_DNA"/>
</dbReference>
<dbReference type="PANTHER" id="PTHR47027:SF20">
    <property type="entry name" value="REVERSE TRANSCRIPTASE-LIKE PROTEIN WITH RNA-DIRECTED DNA POLYMERASE DOMAIN"/>
    <property type="match status" value="1"/>
</dbReference>
<comment type="caution">
    <text evidence="2">The sequence shown here is derived from an EMBL/GenBank/DDBJ whole genome shotgun (WGS) entry which is preliminary data.</text>
</comment>